<keyword evidence="3" id="KW-1185">Reference proteome</keyword>
<reference evidence="3" key="1">
    <citation type="journal article" date="2019" name="Int. J. Syst. Evol. Microbiol.">
        <title>The Global Catalogue of Microorganisms (GCM) 10K type strain sequencing project: providing services to taxonomists for standard genome sequencing and annotation.</title>
        <authorList>
            <consortium name="The Broad Institute Genomics Platform"/>
            <consortium name="The Broad Institute Genome Sequencing Center for Infectious Disease"/>
            <person name="Wu L."/>
            <person name="Ma J."/>
        </authorList>
    </citation>
    <scope>NUCLEOTIDE SEQUENCE [LARGE SCALE GENOMIC DNA]</scope>
    <source>
        <strain evidence="3">JCM 17440</strain>
    </source>
</reference>
<evidence type="ECO:0000256" key="1">
    <source>
        <dbReference type="SAM" id="MobiDB-lite"/>
    </source>
</evidence>
<sequence>MTNGTAAPGRTQTWTIRVRPRTASTENAAVAPHPTWIALTPGLTGTYQRPHPTSKGRPST</sequence>
<protein>
    <submittedName>
        <fullName evidence="2">Uncharacterized protein</fullName>
    </submittedName>
</protein>
<comment type="caution">
    <text evidence="2">The sequence shown here is derived from an EMBL/GenBank/DDBJ whole genome shotgun (WGS) entry which is preliminary data.</text>
</comment>
<evidence type="ECO:0000313" key="3">
    <source>
        <dbReference type="Proteomes" id="UP001501710"/>
    </source>
</evidence>
<gene>
    <name evidence="2" type="ORF">GCM10022254_28720</name>
</gene>
<dbReference type="EMBL" id="BAABAS010000006">
    <property type="protein sequence ID" value="GAA4231463.1"/>
    <property type="molecule type" value="Genomic_DNA"/>
</dbReference>
<organism evidence="2 3">
    <name type="scientific">Actinomadura meridiana</name>
    <dbReference type="NCBI Taxonomy" id="559626"/>
    <lineage>
        <taxon>Bacteria</taxon>
        <taxon>Bacillati</taxon>
        <taxon>Actinomycetota</taxon>
        <taxon>Actinomycetes</taxon>
        <taxon>Streptosporangiales</taxon>
        <taxon>Thermomonosporaceae</taxon>
        <taxon>Actinomadura</taxon>
    </lineage>
</organism>
<proteinExistence type="predicted"/>
<name>A0ABP8C1A3_9ACTN</name>
<feature type="region of interest" description="Disordered" evidence="1">
    <location>
        <begin position="40"/>
        <end position="60"/>
    </location>
</feature>
<dbReference type="Proteomes" id="UP001501710">
    <property type="component" value="Unassembled WGS sequence"/>
</dbReference>
<evidence type="ECO:0000313" key="2">
    <source>
        <dbReference type="EMBL" id="GAA4231463.1"/>
    </source>
</evidence>
<accession>A0ABP8C1A3</accession>